<gene>
    <name evidence="2" type="ORF">OXX778_LOCUS7409</name>
</gene>
<reference evidence="2" key="1">
    <citation type="submission" date="2021-02" db="EMBL/GenBank/DDBJ databases">
        <authorList>
            <person name="Nowell W R."/>
        </authorList>
    </citation>
    <scope>NUCLEOTIDE SEQUENCE</scope>
    <source>
        <strain evidence="2">Ploen Becks lab</strain>
    </source>
</reference>
<proteinExistence type="predicted"/>
<name>A0A813UA42_9BILA</name>
<evidence type="ECO:0000313" key="3">
    <source>
        <dbReference type="Proteomes" id="UP000663879"/>
    </source>
</evidence>
<evidence type="ECO:0000256" key="1">
    <source>
        <dbReference type="SAM" id="SignalP"/>
    </source>
</evidence>
<sequence>MTYPKLILSLVCIFTVTLSLCYAKPIKAKNFNRLSQPLKNNFLDILGKRGQNKCERILVSISLYQKN</sequence>
<protein>
    <submittedName>
        <fullName evidence="2">Uncharacterized protein</fullName>
    </submittedName>
</protein>
<evidence type="ECO:0000313" key="2">
    <source>
        <dbReference type="EMBL" id="CAF0819902.1"/>
    </source>
</evidence>
<comment type="caution">
    <text evidence="2">The sequence shown here is derived from an EMBL/GenBank/DDBJ whole genome shotgun (WGS) entry which is preliminary data.</text>
</comment>
<dbReference type="Proteomes" id="UP000663879">
    <property type="component" value="Unassembled WGS sequence"/>
</dbReference>
<accession>A0A813UA42</accession>
<keyword evidence="1" id="KW-0732">Signal</keyword>
<feature type="chain" id="PRO_5032556060" evidence="1">
    <location>
        <begin position="24"/>
        <end position="67"/>
    </location>
</feature>
<keyword evidence="3" id="KW-1185">Reference proteome</keyword>
<feature type="signal peptide" evidence="1">
    <location>
        <begin position="1"/>
        <end position="23"/>
    </location>
</feature>
<dbReference type="EMBL" id="CAJNOC010000944">
    <property type="protein sequence ID" value="CAF0819902.1"/>
    <property type="molecule type" value="Genomic_DNA"/>
</dbReference>
<organism evidence="2 3">
    <name type="scientific">Brachionus calyciflorus</name>
    <dbReference type="NCBI Taxonomy" id="104777"/>
    <lineage>
        <taxon>Eukaryota</taxon>
        <taxon>Metazoa</taxon>
        <taxon>Spiralia</taxon>
        <taxon>Gnathifera</taxon>
        <taxon>Rotifera</taxon>
        <taxon>Eurotatoria</taxon>
        <taxon>Monogononta</taxon>
        <taxon>Pseudotrocha</taxon>
        <taxon>Ploima</taxon>
        <taxon>Brachionidae</taxon>
        <taxon>Brachionus</taxon>
    </lineage>
</organism>
<dbReference type="AlphaFoldDB" id="A0A813UA42"/>